<dbReference type="RefSeq" id="WP_220148726.1">
    <property type="nucleotide sequence ID" value="NZ_JAHXZI010000029.1"/>
</dbReference>
<name>A0ABS7BFF8_9ACTN</name>
<evidence type="ECO:0008006" key="3">
    <source>
        <dbReference type="Google" id="ProtNLM"/>
    </source>
</evidence>
<protein>
    <recommendedName>
        <fullName evidence="3">Lipoprotein</fullName>
    </recommendedName>
</protein>
<sequence length="336" mass="35557">MPVRATVATIAMLTLLVGGCARPGETVSDSARPGATVGDSDLRLADRIGTLTTNDRWESCARHRPADPIGVDGAQEALTMPLLDDSFQPVSAVICGTTVKERPSGGSDLVEFESKTGDLGALLPALRLPDVDTQAEACTADLPAVPWLVLLDAQGRWVRPGVPIDECGKPRMEFRDVFEKLKTTEISSKVVSEIESAAAAQAGCSQTYGDMTWAYGTFDNVREVDIDSLPTATEVRRCVYFVPEKERGGDKPAGDFRSGGLMDDGAWEAVRKALLASAPAPACTTPASGFAVLHLTRGGSVSVEKDGCKRALVEPIDGGATLRVAGPELLELVFKK</sequence>
<dbReference type="PROSITE" id="PS51257">
    <property type="entry name" value="PROKAR_LIPOPROTEIN"/>
    <property type="match status" value="1"/>
</dbReference>
<evidence type="ECO:0000313" key="1">
    <source>
        <dbReference type="EMBL" id="MBW6439582.1"/>
    </source>
</evidence>
<organism evidence="1 2">
    <name type="scientific">Actinoplanes hulinensis</name>
    <dbReference type="NCBI Taxonomy" id="1144547"/>
    <lineage>
        <taxon>Bacteria</taxon>
        <taxon>Bacillati</taxon>
        <taxon>Actinomycetota</taxon>
        <taxon>Actinomycetes</taxon>
        <taxon>Micromonosporales</taxon>
        <taxon>Micromonosporaceae</taxon>
        <taxon>Actinoplanes</taxon>
    </lineage>
</organism>
<reference evidence="1 2" key="1">
    <citation type="journal article" date="2013" name="Antonie Van Leeuwenhoek">
        <title>Actinoplanes hulinensis sp. nov., a novel actinomycete isolated from soybean root (Glycine max (L.) Merr).</title>
        <authorList>
            <person name="Shen Y."/>
            <person name="Liu C."/>
            <person name="Wang X."/>
            <person name="Zhao J."/>
            <person name="Jia F."/>
            <person name="Zhang Y."/>
            <person name="Wang L."/>
            <person name="Yang D."/>
            <person name="Xiang W."/>
        </authorList>
    </citation>
    <scope>NUCLEOTIDE SEQUENCE [LARGE SCALE GENOMIC DNA]</scope>
    <source>
        <strain evidence="1 2">NEAU-M9</strain>
    </source>
</reference>
<keyword evidence="2" id="KW-1185">Reference proteome</keyword>
<dbReference type="EMBL" id="JAHXZI010000029">
    <property type="protein sequence ID" value="MBW6439582.1"/>
    <property type="molecule type" value="Genomic_DNA"/>
</dbReference>
<dbReference type="Proteomes" id="UP001519863">
    <property type="component" value="Unassembled WGS sequence"/>
</dbReference>
<comment type="caution">
    <text evidence="1">The sequence shown here is derived from an EMBL/GenBank/DDBJ whole genome shotgun (WGS) entry which is preliminary data.</text>
</comment>
<evidence type="ECO:0000313" key="2">
    <source>
        <dbReference type="Proteomes" id="UP001519863"/>
    </source>
</evidence>
<accession>A0ABS7BFF8</accession>
<gene>
    <name evidence="1" type="ORF">KZ829_38235</name>
</gene>
<proteinExistence type="predicted"/>